<gene>
    <name evidence="2" type="primary">LOC106818325</name>
</gene>
<evidence type="ECO:0000313" key="2">
    <source>
        <dbReference type="RefSeq" id="XP_014678527.1"/>
    </source>
</evidence>
<protein>
    <submittedName>
        <fullName evidence="2">Uncharacterized protein LOC106818325</fullName>
    </submittedName>
</protein>
<dbReference type="Proteomes" id="UP000695022">
    <property type="component" value="Unplaced"/>
</dbReference>
<accession>A0ABM1F256</accession>
<proteinExistence type="predicted"/>
<evidence type="ECO:0000313" key="1">
    <source>
        <dbReference type="Proteomes" id="UP000695022"/>
    </source>
</evidence>
<dbReference type="RefSeq" id="XP_014678527.1">
    <property type="nucleotide sequence ID" value="XM_014823041.1"/>
</dbReference>
<name>A0ABM1F256_PRICU</name>
<organism evidence="1 2">
    <name type="scientific">Priapulus caudatus</name>
    <name type="common">Priapulid worm</name>
    <dbReference type="NCBI Taxonomy" id="37621"/>
    <lineage>
        <taxon>Eukaryota</taxon>
        <taxon>Metazoa</taxon>
        <taxon>Ecdysozoa</taxon>
        <taxon>Scalidophora</taxon>
        <taxon>Priapulida</taxon>
        <taxon>Priapulimorpha</taxon>
        <taxon>Priapulimorphida</taxon>
        <taxon>Priapulidae</taxon>
        <taxon>Priapulus</taxon>
    </lineage>
</organism>
<keyword evidence="1" id="KW-1185">Reference proteome</keyword>
<reference evidence="2" key="1">
    <citation type="submission" date="2025-08" db="UniProtKB">
        <authorList>
            <consortium name="RefSeq"/>
        </authorList>
    </citation>
    <scope>IDENTIFICATION</scope>
</reference>
<sequence>MGGDRRKLNAIGTGSSRTVGLAELKTLWKNLQMKAKKANGFQKREAVKTGGVPSPPPLDETTNIIIGFMNDKPSFSGIPGGIETGPASDTRVSMWGTHVKVTFNDEELRQRYRFGKKGIAFLYDTVKDDLQRPTKHSCAIPAIVQVLIAIRLERNWGYFRSFKSDRIERSRM</sequence>
<dbReference type="GeneID" id="106818325"/>